<feature type="compositionally biased region" description="Basic and acidic residues" evidence="1">
    <location>
        <begin position="296"/>
        <end position="306"/>
    </location>
</feature>
<dbReference type="STRING" id="708187.A0A1Q8S9I8"/>
<dbReference type="EMBL" id="MPGH01000001">
    <property type="protein sequence ID" value="OLN98031.1"/>
    <property type="molecule type" value="Genomic_DNA"/>
</dbReference>
<dbReference type="AlphaFoldDB" id="A0A1Q8S9I8"/>
<comment type="caution">
    <text evidence="3">The sequence shown here is derived from an EMBL/GenBank/DDBJ whole genome shotgun (WGS) entry which is preliminary data.</text>
</comment>
<evidence type="ECO:0000256" key="1">
    <source>
        <dbReference type="SAM" id="MobiDB-lite"/>
    </source>
</evidence>
<feature type="compositionally biased region" description="Acidic residues" evidence="1">
    <location>
        <begin position="356"/>
        <end position="379"/>
    </location>
</feature>
<dbReference type="Proteomes" id="UP000186583">
    <property type="component" value="Unassembled WGS sequence"/>
</dbReference>
<protein>
    <submittedName>
        <fullName evidence="3">Heterokaryon incompatibility protein 6, OR allele 9</fullName>
    </submittedName>
</protein>
<reference evidence="3 4" key="1">
    <citation type="submission" date="2016-11" db="EMBL/GenBank/DDBJ databases">
        <title>Draft Genome Assembly of Colletotrichum chlorophyti a pathogen of herbaceous plants.</title>
        <authorList>
            <person name="Gan P."/>
            <person name="Narusaka M."/>
            <person name="Tsushima A."/>
            <person name="Narusaka Y."/>
            <person name="Takano Y."/>
            <person name="Shirasu K."/>
        </authorList>
    </citation>
    <scope>NUCLEOTIDE SEQUENCE [LARGE SCALE GENOMIC DNA]</scope>
    <source>
        <strain evidence="3 4">NTL11</strain>
    </source>
</reference>
<feature type="domain" description="Heterokaryon incompatibility" evidence="2">
    <location>
        <begin position="58"/>
        <end position="222"/>
    </location>
</feature>
<feature type="compositionally biased region" description="Basic and acidic residues" evidence="1">
    <location>
        <begin position="313"/>
        <end position="348"/>
    </location>
</feature>
<proteinExistence type="predicted"/>
<evidence type="ECO:0000259" key="2">
    <source>
        <dbReference type="Pfam" id="PF06985"/>
    </source>
</evidence>
<name>A0A1Q8S9I8_9PEZI</name>
<dbReference type="Pfam" id="PF06985">
    <property type="entry name" value="HET"/>
    <property type="match status" value="1"/>
</dbReference>
<accession>A0A1Q8S9I8</accession>
<keyword evidence="4" id="KW-1185">Reference proteome</keyword>
<dbReference type="PANTHER" id="PTHR24148:SF73">
    <property type="entry name" value="HET DOMAIN PROTEIN (AFU_ORTHOLOGUE AFUA_8G01020)"/>
    <property type="match status" value="1"/>
</dbReference>
<dbReference type="Pfam" id="PF26639">
    <property type="entry name" value="Het-6_barrel"/>
    <property type="match status" value="1"/>
</dbReference>
<evidence type="ECO:0000313" key="3">
    <source>
        <dbReference type="EMBL" id="OLN98031.1"/>
    </source>
</evidence>
<feature type="region of interest" description="Disordered" evidence="1">
    <location>
        <begin position="296"/>
        <end position="382"/>
    </location>
</feature>
<dbReference type="InterPro" id="IPR052895">
    <property type="entry name" value="HetReg/Transcr_Mod"/>
</dbReference>
<gene>
    <name evidence="3" type="ORF">CCHL11_06870</name>
</gene>
<sequence>MAEFKYTALGERDFRILTLLPGKFDDPLNGELSVGSIDTYIEEAAKHEGDIPESADSYEAVSYVWGSDAKPRHITIPSTGAEIPITESLHLCLKRVRLEDRPRLIWADALCINQSDNKEKESQVLLVHDIYASARRVLAYLGEEADGSGEAMALIEKFWHVNLSNPLNAGARAFVEASLAEPVPDAPSGVEAEMPPQGDEKWLNVSRFWNRAWFRRVWVVQEFILARDVLMICGDRTATWAQLWPATIPMEEPQSPPWPLVDAAGKEIETAAELMANMAQRMRFYQLGVMRGRYHGDDEEHGHEHGGGCCGGDDDHEHGHGHEHDHDHEHHDEHGHKHGEGCCDRADEGEAAQGDEQAEDGEEGEWESEDEEEDEDDEDPQRSADLLSLLLSFRDVDATDPRDFYFALLGLAADGERPEFRPDYSATFEQVALRFGRVLLHEPFSEELLDHAGIAESLNGSAFPSWIPDLRRPWRAMTVADAAESEAAGDTDFDFGLDPDAGEDVLLLKGVKVDTIAQMSGVPSGEHVHALQVKRDLASLAKTIADIPGFDKSKYPTGETGLEAILKTLTFFRAEAGEIEMPVSTLDLGYRFCVAVEEEDDLDATRPERDALRREIELSGRTAEEANEALEAAAKILLNIVFRTRQALDVMLARGEKYVGMVPDGCVAGDEIWVIKGCNAPFVLRKSAEREGMKRIVGSAYVHGIMNGEAVGEDVKFESVSIH</sequence>
<organism evidence="3 4">
    <name type="scientific">Colletotrichum chlorophyti</name>
    <dbReference type="NCBI Taxonomy" id="708187"/>
    <lineage>
        <taxon>Eukaryota</taxon>
        <taxon>Fungi</taxon>
        <taxon>Dikarya</taxon>
        <taxon>Ascomycota</taxon>
        <taxon>Pezizomycotina</taxon>
        <taxon>Sordariomycetes</taxon>
        <taxon>Hypocreomycetidae</taxon>
        <taxon>Glomerellales</taxon>
        <taxon>Glomerellaceae</taxon>
        <taxon>Colletotrichum</taxon>
    </lineage>
</organism>
<dbReference type="InterPro" id="IPR010730">
    <property type="entry name" value="HET"/>
</dbReference>
<dbReference type="PANTHER" id="PTHR24148">
    <property type="entry name" value="ANKYRIN REPEAT DOMAIN-CONTAINING PROTEIN 39 HOMOLOG-RELATED"/>
    <property type="match status" value="1"/>
</dbReference>
<evidence type="ECO:0000313" key="4">
    <source>
        <dbReference type="Proteomes" id="UP000186583"/>
    </source>
</evidence>
<dbReference type="OrthoDB" id="1262810at2759"/>